<reference evidence="2" key="3">
    <citation type="submission" date="2020-03" db="EMBL/GenBank/DDBJ databases">
        <title>Sequencing and Assembly of Multiple Reported Metal-Biooxidizing Members of the Extremely Thermoacidophilic Archaeal Family Sulfolobaceae.</title>
        <authorList>
            <person name="Counts J.A."/>
            <person name="Kelly R.M."/>
        </authorList>
    </citation>
    <scope>NUCLEOTIDE SEQUENCE [LARGE SCALE GENOMIC DNA]</scope>
    <source>
        <strain evidence="2">HO1-1</strain>
    </source>
</reference>
<sequence>MNRRLLGVFVTLVLLVGLVIFMFSKTDVIGAQSVPPGRFVKVSNQDLAPTGRIIVVEQSWIGCPVGAAASWAIYNALRNYGNFSFELHYSDPLHSPANIPGLLFKGFNSTSILNFYVAYVYNQYLNASYNGTPIPQSELVQAGEQILQSQYSDMGLSPQVSQLILKYETQVPVTTYGKPSAFYVTPPHLNFAILISGPGGTYIITTPIINPEILSEYTPQYVLTHLDQFPQIIQASQLLQNVTLEAAGNLASECPT</sequence>
<reference evidence="2" key="2">
    <citation type="submission" date="2020-03" db="EMBL/GenBank/DDBJ databases">
        <title>Complete Genome Sequences of Extremely Thermoacidophilic, Metal-Mobilizing Type-Strain Members of the Archaeal Family Sulfolobaceae: Acidianus brierleyi DSM-1651T, Acidianus sulfidivorans DSM-18786T, Metallosphaera hakonensis DSM-7519T, and Metallosphaera prunae DSM-10039T.</title>
        <authorList>
            <person name="Counts J.A."/>
            <person name="Kelly R.M."/>
        </authorList>
    </citation>
    <scope>NUCLEOTIDE SEQUENCE [LARGE SCALE GENOMIC DNA]</scope>
    <source>
        <strain evidence="2">HO1-1</strain>
    </source>
</reference>
<dbReference type="STRING" id="1293036.GCA_001315825_01570"/>
<evidence type="ECO:0000313" key="2">
    <source>
        <dbReference type="Proteomes" id="UP000247586"/>
    </source>
</evidence>
<proteinExistence type="predicted"/>
<dbReference type="OrthoDB" id="57485at2157"/>
<dbReference type="Proteomes" id="UP000247586">
    <property type="component" value="Chromosome"/>
</dbReference>
<dbReference type="KEGG" id="mhk:DFR87_04875"/>
<accession>A0A2U9ISV2</accession>
<name>A0A2U9ISV2_9CREN</name>
<dbReference type="AlphaFoldDB" id="A0A2U9ISV2"/>
<evidence type="ECO:0000313" key="1">
    <source>
        <dbReference type="EMBL" id="AWR99141.1"/>
    </source>
</evidence>
<dbReference type="EMBL" id="CP029287">
    <property type="protein sequence ID" value="AWR99141.1"/>
    <property type="molecule type" value="Genomic_DNA"/>
</dbReference>
<dbReference type="InterPro" id="IPR009272">
    <property type="entry name" value="DUF929"/>
</dbReference>
<dbReference type="RefSeq" id="WP_054836669.1">
    <property type="nucleotide sequence ID" value="NZ_BBBA01000008.1"/>
</dbReference>
<protein>
    <submittedName>
        <fullName evidence="1">DUF929 domain-containing protein</fullName>
    </submittedName>
</protein>
<reference evidence="1 2" key="1">
    <citation type="submission" date="2018-05" db="EMBL/GenBank/DDBJ databases">
        <title>Complete Genome Sequences of Extremely Thermoacidophilic, Metal-Mobilizing Type-Strain Members of the Archaeal Family Sulfolobaceae: Acidianus brierleyi DSM-1651T, Acidianus sulfidivorans DSM-18786T, Metallosphaera hakonensis DSM-7519T, and Metallosphaera prunae DSM-10039T.</title>
        <authorList>
            <person name="Counts J.A."/>
            <person name="Kelly R.M."/>
        </authorList>
    </citation>
    <scope>NUCLEOTIDE SEQUENCE [LARGE SCALE GENOMIC DNA]</scope>
    <source>
        <strain evidence="1 2">HO1-1</strain>
    </source>
</reference>
<dbReference type="Pfam" id="PF06053">
    <property type="entry name" value="DUF929"/>
    <property type="match status" value="1"/>
</dbReference>
<dbReference type="GeneID" id="36834651"/>
<gene>
    <name evidence="1" type="ORF">DFR87_04875</name>
</gene>
<keyword evidence="2" id="KW-1185">Reference proteome</keyword>
<organism evidence="1 2">
    <name type="scientific">Metallosphaera hakonensis JCM 8857 = DSM 7519</name>
    <dbReference type="NCBI Taxonomy" id="1293036"/>
    <lineage>
        <taxon>Archaea</taxon>
        <taxon>Thermoproteota</taxon>
        <taxon>Thermoprotei</taxon>
        <taxon>Sulfolobales</taxon>
        <taxon>Sulfolobaceae</taxon>
        <taxon>Metallosphaera</taxon>
    </lineage>
</organism>